<feature type="region of interest" description="Disordered" evidence="1">
    <location>
        <begin position="623"/>
        <end position="650"/>
    </location>
</feature>
<feature type="region of interest" description="Disordered" evidence="1">
    <location>
        <begin position="302"/>
        <end position="342"/>
    </location>
</feature>
<name>A0AAP0NGI3_LIQFO</name>
<evidence type="ECO:0000256" key="1">
    <source>
        <dbReference type="SAM" id="MobiDB-lite"/>
    </source>
</evidence>
<feature type="compositionally biased region" description="Basic and acidic residues" evidence="1">
    <location>
        <begin position="452"/>
        <end position="470"/>
    </location>
</feature>
<dbReference type="AlphaFoldDB" id="A0AAP0NGI3"/>
<sequence>MVQLGLMRIMYQLLLFLVTEQRRAGEDGEKLLEASKTTGLSSGIAPNSGKSFEASFSSMNALIESCVKFSEASASASPGDDIGMNLLASVAAGEISKSDIVSPLGSGRNSPVAEDSCSGNDAKLRQLDEDIACTQGQRNDGAHCGATTEQGNTVDSLQVKNGLQHPPTPVSTNFAGSSKVTLFGSEEKTGESCVQLNSFSTDLQRNAEDPCLTPDTKHGELAYDASMAVSSVDAMKDGNTENEGANWFHEQRKSGALREGSDNVSDSILKVRSPFLDEDKKGDGADEKIVENCIAAVSEAAATSEKVKMEAREESPCSTSDMVGEGKNSVHKESSSGTLVEQKPLLTVKSRVESIEGKSEEAVLVSGSGNVLGMESKAVKAEKADDVKPGNHVGQREKQRNDSGSSISEDDRECAEDNSDRKEIRGHHSSGSAWHEESSAISAQETEQCMKSSEHKLVKAEADGSEERHASAANASTSAAGSDMVVKLDFDLNEGFPVDDENQGELVISPVPGSSSAVHLSCPLPFPISSMSGSLPASITVAAAAKGPFVPPENLLRTKGELGWKGSAATSAFRPAEPRKVLEMPLNTIDIPFVDATASKQGRPPLDIDLNVTDERVLEDVASHNPARMACSESGPRDRSGGGLDLDLNRVDESPDMQLSVSNGIRLENPSLPGGSSLSGGHSNGEVNGSRDFDLNNGPSLDEVGTEAAPRNQHAKSNVSFLSPIPCVRMNSNMDGGNLSSWFPPGNSYPAITIPSILPGRGEQSYPIVTAAGSQRILGSAGSSASFGPEMYRGPVLSSSPAVAFPSTTPFQYPGFPFETSFPLSSNSFSGCSTGYVDSSSGGAPGFHAIPSQLVGPASVVPSHYPRPYVMGFPGGTSNVGPESRKWGGQGLDLNAGPGGSDIERRDDRLPSALRQLPVAGSQAPADEQLKMYQVPSGVLKRREPDGGWDAADRFYKQPSWQ</sequence>
<dbReference type="Proteomes" id="UP001415857">
    <property type="component" value="Unassembled WGS sequence"/>
</dbReference>
<evidence type="ECO:0000313" key="4">
    <source>
        <dbReference type="Proteomes" id="UP001415857"/>
    </source>
</evidence>
<feature type="compositionally biased region" description="Basic and acidic residues" evidence="1">
    <location>
        <begin position="942"/>
        <end position="956"/>
    </location>
</feature>
<organism evidence="3 4">
    <name type="scientific">Liquidambar formosana</name>
    <name type="common">Formosan gum</name>
    <dbReference type="NCBI Taxonomy" id="63359"/>
    <lineage>
        <taxon>Eukaryota</taxon>
        <taxon>Viridiplantae</taxon>
        <taxon>Streptophyta</taxon>
        <taxon>Embryophyta</taxon>
        <taxon>Tracheophyta</taxon>
        <taxon>Spermatophyta</taxon>
        <taxon>Magnoliopsida</taxon>
        <taxon>eudicotyledons</taxon>
        <taxon>Gunneridae</taxon>
        <taxon>Pentapetalae</taxon>
        <taxon>Saxifragales</taxon>
        <taxon>Altingiaceae</taxon>
        <taxon>Liquidambar</taxon>
    </lineage>
</organism>
<protein>
    <submittedName>
        <fullName evidence="3">Uncharacterized protein</fullName>
    </submittedName>
</protein>
<evidence type="ECO:0000256" key="2">
    <source>
        <dbReference type="SAM" id="SignalP"/>
    </source>
</evidence>
<feature type="region of interest" description="Disordered" evidence="1">
    <location>
        <begin position="942"/>
        <end position="962"/>
    </location>
</feature>
<accession>A0AAP0NGI3</accession>
<dbReference type="PANTHER" id="PTHR46548">
    <property type="entry name" value="BAH AND TFIIS DOMAIN-CONTAINING PROTEIN-RELATED"/>
    <property type="match status" value="1"/>
</dbReference>
<feature type="region of interest" description="Disordered" evidence="1">
    <location>
        <begin position="379"/>
        <end position="480"/>
    </location>
</feature>
<feature type="compositionally biased region" description="Acidic residues" evidence="1">
    <location>
        <begin position="408"/>
        <end position="417"/>
    </location>
</feature>
<reference evidence="3 4" key="1">
    <citation type="journal article" date="2024" name="Plant J.">
        <title>Genome sequences and population genomics reveal climatic adaptation and genomic divergence between two closely related sweetgum species.</title>
        <authorList>
            <person name="Xu W.Q."/>
            <person name="Ren C.Q."/>
            <person name="Zhang X.Y."/>
            <person name="Comes H.P."/>
            <person name="Liu X.H."/>
            <person name="Li Y.G."/>
            <person name="Kettle C.J."/>
            <person name="Jalonen R."/>
            <person name="Gaisberger H."/>
            <person name="Ma Y.Z."/>
            <person name="Qiu Y.X."/>
        </authorList>
    </citation>
    <scope>NUCLEOTIDE SEQUENCE [LARGE SCALE GENOMIC DNA]</scope>
    <source>
        <strain evidence="3">Hangzhou</strain>
    </source>
</reference>
<comment type="caution">
    <text evidence="3">The sequence shown here is derived from an EMBL/GenBank/DDBJ whole genome shotgun (WGS) entry which is preliminary data.</text>
</comment>
<feature type="chain" id="PRO_5043052121" evidence="2">
    <location>
        <begin position="26"/>
        <end position="962"/>
    </location>
</feature>
<feature type="compositionally biased region" description="Low complexity" evidence="1">
    <location>
        <begin position="471"/>
        <end position="480"/>
    </location>
</feature>
<evidence type="ECO:0000313" key="3">
    <source>
        <dbReference type="EMBL" id="KAK9272523.1"/>
    </source>
</evidence>
<feature type="compositionally biased region" description="Basic and acidic residues" evidence="1">
    <location>
        <begin position="305"/>
        <end position="315"/>
    </location>
</feature>
<keyword evidence="2" id="KW-0732">Signal</keyword>
<gene>
    <name evidence="3" type="ORF">L1049_002896</name>
</gene>
<dbReference type="PANTHER" id="PTHR46548:SF2">
    <property type="entry name" value="BAH DOMAIN-CONTAINING PROTEIN"/>
    <property type="match status" value="1"/>
</dbReference>
<feature type="compositionally biased region" description="Polar residues" evidence="1">
    <location>
        <begin position="439"/>
        <end position="451"/>
    </location>
</feature>
<dbReference type="EMBL" id="JBBPBK010000013">
    <property type="protein sequence ID" value="KAK9272523.1"/>
    <property type="molecule type" value="Genomic_DNA"/>
</dbReference>
<feature type="compositionally biased region" description="Low complexity" evidence="1">
    <location>
        <begin position="669"/>
        <end position="685"/>
    </location>
</feature>
<proteinExistence type="predicted"/>
<feature type="signal peptide" evidence="2">
    <location>
        <begin position="1"/>
        <end position="25"/>
    </location>
</feature>
<feature type="compositionally biased region" description="Basic and acidic residues" evidence="1">
    <location>
        <begin position="379"/>
        <end position="401"/>
    </location>
</feature>
<keyword evidence="4" id="KW-1185">Reference proteome</keyword>
<feature type="region of interest" description="Disordered" evidence="1">
    <location>
        <begin position="665"/>
        <end position="715"/>
    </location>
</feature>